<dbReference type="RefSeq" id="WP_371942138.1">
    <property type="nucleotide sequence ID" value="NZ_JAXCEH010000010.1"/>
</dbReference>
<evidence type="ECO:0000313" key="2">
    <source>
        <dbReference type="EMBL" id="MFA1555416.1"/>
    </source>
</evidence>
<gene>
    <name evidence="2" type="ORF">SM436_17135</name>
</gene>
<dbReference type="EMBL" id="JAXCEH010000010">
    <property type="protein sequence ID" value="MFA1555416.1"/>
    <property type="molecule type" value="Genomic_DNA"/>
</dbReference>
<dbReference type="InterPro" id="IPR038563">
    <property type="entry name" value="Endonuclease_7_sf"/>
</dbReference>
<keyword evidence="2" id="KW-0540">Nuclease</keyword>
<keyword evidence="2" id="KW-0378">Hydrolase</keyword>
<sequence length="392" mass="43304">MIYKRCRDCGESRPTTEFWKLKSSNDGLAYYCKACFGLRNSRSYRKKQAELGKEARAYRRHSDVPQGMKYCAHCNEIKPVDAFGSNRSESSGLASYCRPCHNKAGLEGRERNHGSVRNYLLKLRYGLTEAGVGQMIADQGGTCVICLRAKPEHVDHSHLTGRVRGILCFRCNGALGQFKDDPRCLGDAANYLEFQGPHAHRMKLELGLPAVDGHARRGEATTLWGTRAKLSGTPRQNRLRQRYGINDEDARWLLSVQGGMCAVCWSAPAEHVDHDHVTGVVRGMACGGCNAGMGQLGDDPTSLRRAADYLLGELVGVVSTPSGPTRLSFTVPDVDPRTVPAGGWGPYREADGHHRRSTWQEGDDRDGPKWIDVCLAKILDSYRSMGEGHVRA</sequence>
<accession>A0ABV4QXU2</accession>
<evidence type="ECO:0000313" key="3">
    <source>
        <dbReference type="Proteomes" id="UP001569904"/>
    </source>
</evidence>
<protein>
    <submittedName>
        <fullName evidence="2">Endonuclease VII domain-containing protein</fullName>
    </submittedName>
</protein>
<dbReference type="SUPFAM" id="SSF54060">
    <property type="entry name" value="His-Me finger endonucleases"/>
    <property type="match status" value="2"/>
</dbReference>
<dbReference type="InterPro" id="IPR004211">
    <property type="entry name" value="Endonuclease_7"/>
</dbReference>
<name>A0ABV4QXU2_9ACTN</name>
<dbReference type="InterPro" id="IPR044925">
    <property type="entry name" value="His-Me_finger_sf"/>
</dbReference>
<dbReference type="Pfam" id="PF02945">
    <property type="entry name" value="Endonuclease_7"/>
    <property type="match status" value="2"/>
</dbReference>
<dbReference type="Proteomes" id="UP001569904">
    <property type="component" value="Unassembled WGS sequence"/>
</dbReference>
<reference evidence="2 3" key="1">
    <citation type="submission" date="2023-11" db="EMBL/GenBank/DDBJ databases">
        <title>Actinomadura monticuli sp. nov., isolated from volcanic ash.</title>
        <authorList>
            <person name="Lee S.D."/>
            <person name="Yang H."/>
            <person name="Kim I.S."/>
        </authorList>
    </citation>
    <scope>NUCLEOTIDE SEQUENCE [LARGE SCALE GENOMIC DNA]</scope>
    <source>
        <strain evidence="2 3">DSM 45346</strain>
    </source>
</reference>
<evidence type="ECO:0000256" key="1">
    <source>
        <dbReference type="SAM" id="MobiDB-lite"/>
    </source>
</evidence>
<dbReference type="Gene3D" id="3.40.1800.10">
    <property type="entry name" value="His-Me finger endonucleases"/>
    <property type="match status" value="2"/>
</dbReference>
<comment type="caution">
    <text evidence="2">The sequence shown here is derived from an EMBL/GenBank/DDBJ whole genome shotgun (WGS) entry which is preliminary data.</text>
</comment>
<keyword evidence="2" id="KW-0255">Endonuclease</keyword>
<dbReference type="GO" id="GO:0004519">
    <property type="term" value="F:endonuclease activity"/>
    <property type="evidence" value="ECO:0007669"/>
    <property type="project" value="UniProtKB-KW"/>
</dbReference>
<organism evidence="2 3">
    <name type="scientific">Actinomadura chokoriensis</name>
    <dbReference type="NCBI Taxonomy" id="454156"/>
    <lineage>
        <taxon>Bacteria</taxon>
        <taxon>Bacillati</taxon>
        <taxon>Actinomycetota</taxon>
        <taxon>Actinomycetes</taxon>
        <taxon>Streptosporangiales</taxon>
        <taxon>Thermomonosporaceae</taxon>
        <taxon>Actinomadura</taxon>
    </lineage>
</organism>
<keyword evidence="3" id="KW-1185">Reference proteome</keyword>
<proteinExistence type="predicted"/>
<feature type="region of interest" description="Disordered" evidence="1">
    <location>
        <begin position="340"/>
        <end position="365"/>
    </location>
</feature>